<dbReference type="AlphaFoldDB" id="A0A6L5Y296"/>
<dbReference type="InterPro" id="IPR006528">
    <property type="entry name" value="Phage_head_morphogenesis_dom"/>
</dbReference>
<dbReference type="RefSeq" id="WP_154573398.1">
    <property type="nucleotide sequence ID" value="NZ_VUMZ01000001.1"/>
</dbReference>
<protein>
    <recommendedName>
        <fullName evidence="1">Phage head morphogenesis domain-containing protein</fullName>
    </recommendedName>
</protein>
<proteinExistence type="predicted"/>
<gene>
    <name evidence="2" type="ORF">FYJ64_01060</name>
</gene>
<organism evidence="2 3">
    <name type="scientific">Hornefia butyriciproducens</name>
    <dbReference type="NCBI Taxonomy" id="2652293"/>
    <lineage>
        <taxon>Bacteria</taxon>
        <taxon>Bacillati</taxon>
        <taxon>Bacillota</taxon>
        <taxon>Clostridia</taxon>
        <taxon>Peptostreptococcales</taxon>
        <taxon>Anaerovoracaceae</taxon>
        <taxon>Hornefia</taxon>
    </lineage>
</organism>
<dbReference type="Pfam" id="PF04233">
    <property type="entry name" value="Phage_Mu_F"/>
    <property type="match status" value="1"/>
</dbReference>
<keyword evidence="3" id="KW-1185">Reference proteome</keyword>
<feature type="domain" description="Phage head morphogenesis" evidence="1">
    <location>
        <begin position="7"/>
        <end position="110"/>
    </location>
</feature>
<evidence type="ECO:0000259" key="1">
    <source>
        <dbReference type="Pfam" id="PF04233"/>
    </source>
</evidence>
<dbReference type="EMBL" id="VUMZ01000001">
    <property type="protein sequence ID" value="MST50920.1"/>
    <property type="molecule type" value="Genomic_DNA"/>
</dbReference>
<evidence type="ECO:0000313" key="3">
    <source>
        <dbReference type="Proteomes" id="UP000474676"/>
    </source>
</evidence>
<dbReference type="NCBIfam" id="TIGR01641">
    <property type="entry name" value="phageSPP1_gp7"/>
    <property type="match status" value="1"/>
</dbReference>
<accession>A0A6L5Y296</accession>
<dbReference type="Proteomes" id="UP000474676">
    <property type="component" value="Unassembled WGS sequence"/>
</dbReference>
<comment type="caution">
    <text evidence="2">The sequence shown here is derived from an EMBL/GenBank/DDBJ whole genome shotgun (WGS) entry which is preliminary data.</text>
</comment>
<evidence type="ECO:0000313" key="2">
    <source>
        <dbReference type="EMBL" id="MST50920.1"/>
    </source>
</evidence>
<name>A0A6L5Y296_9FIRM</name>
<reference evidence="2 3" key="1">
    <citation type="submission" date="2019-08" db="EMBL/GenBank/DDBJ databases">
        <title>In-depth cultivation of the pig gut microbiome towards novel bacterial diversity and tailored functional studies.</title>
        <authorList>
            <person name="Wylensek D."/>
            <person name="Hitch T.C.A."/>
            <person name="Clavel T."/>
        </authorList>
    </citation>
    <scope>NUCLEOTIDE SEQUENCE [LARGE SCALE GENOMIC DNA]</scope>
    <source>
        <strain evidence="2 3">WCA-MUC-591-APC-3H</strain>
    </source>
</reference>
<dbReference type="GeneID" id="303113902"/>
<sequence length="314" mass="36675">MLFKSELDKQLQQGLIAGKHPQVLARDIRKAFNVSRSDAERLMRTELARVQTDAQMRSFEENGFEWYMFLSLGSRACEVCRALNGKKFKVKDMLISENAPPMHPNCHCSTAAYVDRNSIDWLKEENTARSNNKNVELPEELRSANTISESIKKGIRDAIEGIEKIYGYRIPEIEYAPFAENIKAPFTFIPYQQNGMYRAKLNINTLFDWDETLELFNERIYNKNYKTGILASRNMDDLILHEVAHFKTFESCKTWQEFLQKEREIRNRYIPGISRYNTLSYDGAETIAEGLVAIKNNRDVLQEIKELIKEYVKW</sequence>